<dbReference type="InterPro" id="IPR023393">
    <property type="entry name" value="START-like_dom_sf"/>
</dbReference>
<evidence type="ECO:0000313" key="1">
    <source>
        <dbReference type="EMBL" id="GAA4952407.1"/>
    </source>
</evidence>
<dbReference type="AlphaFoldDB" id="A0AAV3U700"/>
<gene>
    <name evidence="1" type="ORF">GCM10025791_36360</name>
</gene>
<dbReference type="EMBL" id="BAABLX010000029">
    <property type="protein sequence ID" value="GAA4952407.1"/>
    <property type="molecule type" value="Genomic_DNA"/>
</dbReference>
<reference evidence="2" key="1">
    <citation type="journal article" date="2019" name="Int. J. Syst. Evol. Microbiol.">
        <title>The Global Catalogue of Microorganisms (GCM) 10K type strain sequencing project: providing services to taxonomists for standard genome sequencing and annotation.</title>
        <authorList>
            <consortium name="The Broad Institute Genomics Platform"/>
            <consortium name="The Broad Institute Genome Sequencing Center for Infectious Disease"/>
            <person name="Wu L."/>
            <person name="Ma J."/>
        </authorList>
    </citation>
    <scope>NUCLEOTIDE SEQUENCE [LARGE SCALE GENOMIC DNA]</scope>
    <source>
        <strain evidence="2">JCM 19134</strain>
    </source>
</reference>
<dbReference type="CDD" id="cd07821">
    <property type="entry name" value="PYR_PYL_RCAR_like"/>
    <property type="match status" value="1"/>
</dbReference>
<organism evidence="1 2">
    <name type="scientific">Halioxenophilus aromaticivorans</name>
    <dbReference type="NCBI Taxonomy" id="1306992"/>
    <lineage>
        <taxon>Bacteria</taxon>
        <taxon>Pseudomonadati</taxon>
        <taxon>Pseudomonadota</taxon>
        <taxon>Gammaproteobacteria</taxon>
        <taxon>Alteromonadales</taxon>
        <taxon>Alteromonadaceae</taxon>
        <taxon>Halioxenophilus</taxon>
    </lineage>
</organism>
<dbReference type="Gene3D" id="3.30.530.20">
    <property type="match status" value="1"/>
</dbReference>
<dbReference type="SUPFAM" id="SSF55961">
    <property type="entry name" value="Bet v1-like"/>
    <property type="match status" value="1"/>
</dbReference>
<proteinExistence type="predicted"/>
<protein>
    <recommendedName>
        <fullName evidence="3">SRPBCC domain-containing protein</fullName>
    </recommendedName>
</protein>
<dbReference type="RefSeq" id="WP_345425812.1">
    <property type="nucleotide sequence ID" value="NZ_AP031496.1"/>
</dbReference>
<dbReference type="Proteomes" id="UP001409585">
    <property type="component" value="Unassembled WGS sequence"/>
</dbReference>
<keyword evidence="2" id="KW-1185">Reference proteome</keyword>
<evidence type="ECO:0000313" key="2">
    <source>
        <dbReference type="Proteomes" id="UP001409585"/>
    </source>
</evidence>
<dbReference type="Pfam" id="PF10604">
    <property type="entry name" value="Polyketide_cyc2"/>
    <property type="match status" value="1"/>
</dbReference>
<sequence length="149" mass="16941">METIDIHHDLNAPAETVWAFLENYADIQAWWPKDGPVDIDRVEIEGEGVGLIRHIYNHGMPNAVSEQLDYLDPANRTLKLSIVCDRPAGLLQYRATGKVTELNEDRCRLTYHSEFETEPGRVEEARGFLLAAYQLMFTGLEQAAQRQLA</sequence>
<dbReference type="InterPro" id="IPR019587">
    <property type="entry name" value="Polyketide_cyclase/dehydratase"/>
</dbReference>
<evidence type="ECO:0008006" key="3">
    <source>
        <dbReference type="Google" id="ProtNLM"/>
    </source>
</evidence>
<name>A0AAV3U700_9ALTE</name>
<accession>A0AAV3U700</accession>
<comment type="caution">
    <text evidence="1">The sequence shown here is derived from an EMBL/GenBank/DDBJ whole genome shotgun (WGS) entry which is preliminary data.</text>
</comment>